<sequence>MNNIIPQHISLCENPAHLGWN</sequence>
<name>A0A2P2NQB2_RHIMU</name>
<protein>
    <submittedName>
        <fullName evidence="1">Uncharacterized protein</fullName>
    </submittedName>
</protein>
<organism evidence="1">
    <name type="scientific">Rhizophora mucronata</name>
    <name type="common">Asiatic mangrove</name>
    <dbReference type="NCBI Taxonomy" id="61149"/>
    <lineage>
        <taxon>Eukaryota</taxon>
        <taxon>Viridiplantae</taxon>
        <taxon>Streptophyta</taxon>
        <taxon>Embryophyta</taxon>
        <taxon>Tracheophyta</taxon>
        <taxon>Spermatophyta</taxon>
        <taxon>Magnoliopsida</taxon>
        <taxon>eudicotyledons</taxon>
        <taxon>Gunneridae</taxon>
        <taxon>Pentapetalae</taxon>
        <taxon>rosids</taxon>
        <taxon>fabids</taxon>
        <taxon>Malpighiales</taxon>
        <taxon>Rhizophoraceae</taxon>
        <taxon>Rhizophora</taxon>
    </lineage>
</organism>
<proteinExistence type="predicted"/>
<reference evidence="1" key="1">
    <citation type="submission" date="2018-02" db="EMBL/GenBank/DDBJ databases">
        <title>Rhizophora mucronata_Transcriptome.</title>
        <authorList>
            <person name="Meera S.P."/>
            <person name="Sreeshan A."/>
            <person name="Augustine A."/>
        </authorList>
    </citation>
    <scope>NUCLEOTIDE SEQUENCE</scope>
    <source>
        <tissue evidence="1">Leaf</tissue>
    </source>
</reference>
<evidence type="ECO:0000313" key="1">
    <source>
        <dbReference type="EMBL" id="MBX44601.1"/>
    </source>
</evidence>
<dbReference type="EMBL" id="GGEC01064117">
    <property type="protein sequence ID" value="MBX44601.1"/>
    <property type="molecule type" value="Transcribed_RNA"/>
</dbReference>
<dbReference type="AlphaFoldDB" id="A0A2P2NQB2"/>
<accession>A0A2P2NQB2</accession>